<feature type="transmembrane region" description="Helical" evidence="7">
    <location>
        <begin position="308"/>
        <end position="327"/>
    </location>
</feature>
<evidence type="ECO:0000256" key="4">
    <source>
        <dbReference type="ARBA" id="ARBA00022692"/>
    </source>
</evidence>
<evidence type="ECO:0000256" key="3">
    <source>
        <dbReference type="ARBA" id="ARBA00022475"/>
    </source>
</evidence>
<feature type="transmembrane region" description="Helical" evidence="7">
    <location>
        <begin position="401"/>
        <end position="421"/>
    </location>
</feature>
<dbReference type="CDD" id="cd17369">
    <property type="entry name" value="MFS_ShiA_like"/>
    <property type="match status" value="1"/>
</dbReference>
<evidence type="ECO:0000313" key="9">
    <source>
        <dbReference type="EMBL" id="REH55910.1"/>
    </source>
</evidence>
<keyword evidence="2" id="KW-0813">Transport</keyword>
<dbReference type="Pfam" id="PF07690">
    <property type="entry name" value="MFS_1"/>
    <property type="match status" value="1"/>
</dbReference>
<dbReference type="Gene3D" id="1.20.1250.20">
    <property type="entry name" value="MFS general substrate transporter like domains"/>
    <property type="match status" value="2"/>
</dbReference>
<feature type="transmembrane region" description="Helical" evidence="7">
    <location>
        <begin position="371"/>
        <end position="395"/>
    </location>
</feature>
<dbReference type="PANTHER" id="PTHR43045">
    <property type="entry name" value="SHIKIMATE TRANSPORTER"/>
    <property type="match status" value="1"/>
</dbReference>
<dbReference type="InterPro" id="IPR020846">
    <property type="entry name" value="MFS_dom"/>
</dbReference>
<dbReference type="PANTHER" id="PTHR43045:SF1">
    <property type="entry name" value="SHIKIMATE TRANSPORTER"/>
    <property type="match status" value="1"/>
</dbReference>
<keyword evidence="5 7" id="KW-1133">Transmembrane helix</keyword>
<feature type="transmembrane region" description="Helical" evidence="7">
    <location>
        <begin position="57"/>
        <end position="77"/>
    </location>
</feature>
<dbReference type="RefSeq" id="WP_246014822.1">
    <property type="nucleotide sequence ID" value="NZ_CP144375.1"/>
</dbReference>
<organism evidence="9 10">
    <name type="scientific">Kutzneria buriramensis</name>
    <dbReference type="NCBI Taxonomy" id="1045776"/>
    <lineage>
        <taxon>Bacteria</taxon>
        <taxon>Bacillati</taxon>
        <taxon>Actinomycetota</taxon>
        <taxon>Actinomycetes</taxon>
        <taxon>Pseudonocardiales</taxon>
        <taxon>Pseudonocardiaceae</taxon>
        <taxon>Kutzneria</taxon>
    </lineage>
</organism>
<dbReference type="EMBL" id="QUNO01000001">
    <property type="protein sequence ID" value="REH55910.1"/>
    <property type="molecule type" value="Genomic_DNA"/>
</dbReference>
<proteinExistence type="predicted"/>
<feature type="transmembrane region" description="Helical" evidence="7">
    <location>
        <begin position="333"/>
        <end position="359"/>
    </location>
</feature>
<feature type="transmembrane region" description="Helical" evidence="7">
    <location>
        <begin position="242"/>
        <end position="266"/>
    </location>
</feature>
<dbReference type="PROSITE" id="PS50850">
    <property type="entry name" value="MFS"/>
    <property type="match status" value="1"/>
</dbReference>
<protein>
    <submittedName>
        <fullName evidence="9">Sugar phosphate permease</fullName>
    </submittedName>
</protein>
<accession>A0A3E0IB65</accession>
<evidence type="ECO:0000256" key="5">
    <source>
        <dbReference type="ARBA" id="ARBA00022989"/>
    </source>
</evidence>
<dbReference type="InterPro" id="IPR036259">
    <property type="entry name" value="MFS_trans_sf"/>
</dbReference>
<name>A0A3E0IB65_9PSEU</name>
<evidence type="ECO:0000256" key="2">
    <source>
        <dbReference type="ARBA" id="ARBA00022448"/>
    </source>
</evidence>
<feature type="transmembrane region" description="Helical" evidence="7">
    <location>
        <begin position="16"/>
        <end position="37"/>
    </location>
</feature>
<feature type="transmembrane region" description="Helical" evidence="7">
    <location>
        <begin position="188"/>
        <end position="209"/>
    </location>
</feature>
<feature type="transmembrane region" description="Helical" evidence="7">
    <location>
        <begin position="278"/>
        <end position="296"/>
    </location>
</feature>
<evidence type="ECO:0000256" key="7">
    <source>
        <dbReference type="SAM" id="Phobius"/>
    </source>
</evidence>
<comment type="caution">
    <text evidence="9">The sequence shown here is derived from an EMBL/GenBank/DDBJ whole genome shotgun (WGS) entry which is preliminary data.</text>
</comment>
<dbReference type="SUPFAM" id="SSF103473">
    <property type="entry name" value="MFS general substrate transporter"/>
    <property type="match status" value="1"/>
</dbReference>
<dbReference type="InterPro" id="IPR011701">
    <property type="entry name" value="MFS"/>
</dbReference>
<keyword evidence="4 7" id="KW-0812">Transmembrane</keyword>
<dbReference type="GO" id="GO:0005886">
    <property type="term" value="C:plasma membrane"/>
    <property type="evidence" value="ECO:0007669"/>
    <property type="project" value="UniProtKB-SubCell"/>
</dbReference>
<dbReference type="AlphaFoldDB" id="A0A3E0IB65"/>
<dbReference type="Proteomes" id="UP000256269">
    <property type="component" value="Unassembled WGS sequence"/>
</dbReference>
<dbReference type="GO" id="GO:0022857">
    <property type="term" value="F:transmembrane transporter activity"/>
    <property type="evidence" value="ECO:0007669"/>
    <property type="project" value="InterPro"/>
</dbReference>
<sequence>MTRSIDQVQSSSVRKVALASAAGTTIELYDFLIYGTASAVALGKLFFPAGNPTVSILLAYATFGVGFLVRPLGAAVIGHFGDRVGRRPMLVLTLTATGVCTALIGVLPTYAGAGLIAPVLLLVLRLLQGFFLGGEQSGAALMVVEHAPERHRTWYGGWTFLGSPLGLFLGTAMFSLSTAVSGPAFLSWGWRIPFLASLVLVAVGIYMRLSIEESPEFKELRAEHRVTRLPLGEVLRTSWRKVVLGVGVNLGFNAFIFVLVTFVLSYWTSVHHLPQQQVLNAGLVGAACQVAAILVACRIADRVGRTPVMLVGAVFIIVFAFPLFWLVDSGSYGALILAMALAYAGSGILFGPMAAYYATLFEPRLRYSGAAFSYQLGATLGGGLSPLVATALLGVDHARPWPVSLYLVLGGLISALCLLGLRRLAPGPAAG</sequence>
<feature type="domain" description="Major facilitator superfamily (MFS) profile" evidence="8">
    <location>
        <begin position="16"/>
        <end position="429"/>
    </location>
</feature>
<comment type="subcellular location">
    <subcellularLocation>
        <location evidence="1">Cell membrane</location>
        <topology evidence="1">Multi-pass membrane protein</topology>
    </subcellularLocation>
</comment>
<gene>
    <name evidence="9" type="ORF">BCF44_101938</name>
</gene>
<feature type="transmembrane region" description="Helical" evidence="7">
    <location>
        <begin position="113"/>
        <end position="133"/>
    </location>
</feature>
<feature type="transmembrane region" description="Helical" evidence="7">
    <location>
        <begin position="154"/>
        <end position="176"/>
    </location>
</feature>
<evidence type="ECO:0000256" key="1">
    <source>
        <dbReference type="ARBA" id="ARBA00004651"/>
    </source>
</evidence>
<feature type="transmembrane region" description="Helical" evidence="7">
    <location>
        <begin position="89"/>
        <end position="107"/>
    </location>
</feature>
<keyword evidence="6 7" id="KW-0472">Membrane</keyword>
<evidence type="ECO:0000259" key="8">
    <source>
        <dbReference type="PROSITE" id="PS50850"/>
    </source>
</evidence>
<evidence type="ECO:0000256" key="6">
    <source>
        <dbReference type="ARBA" id="ARBA00023136"/>
    </source>
</evidence>
<keyword evidence="3" id="KW-1003">Cell membrane</keyword>
<reference evidence="9 10" key="1">
    <citation type="submission" date="2018-08" db="EMBL/GenBank/DDBJ databases">
        <title>Genomic Encyclopedia of Archaeal and Bacterial Type Strains, Phase II (KMG-II): from individual species to whole genera.</title>
        <authorList>
            <person name="Goeker M."/>
        </authorList>
    </citation>
    <scope>NUCLEOTIDE SEQUENCE [LARGE SCALE GENOMIC DNA]</scope>
    <source>
        <strain evidence="9 10">DSM 45791</strain>
    </source>
</reference>
<keyword evidence="10" id="KW-1185">Reference proteome</keyword>
<evidence type="ECO:0000313" key="10">
    <source>
        <dbReference type="Proteomes" id="UP000256269"/>
    </source>
</evidence>